<dbReference type="Proteomes" id="UP000324974">
    <property type="component" value="Chromosome"/>
</dbReference>
<gene>
    <name evidence="11" type="ORF">PX52LOC_02137</name>
</gene>
<keyword evidence="4" id="KW-0547">Nucleotide-binding</keyword>
<dbReference type="InterPro" id="IPR000719">
    <property type="entry name" value="Prot_kinase_dom"/>
</dbReference>
<evidence type="ECO:0000256" key="4">
    <source>
        <dbReference type="ARBA" id="ARBA00022741"/>
    </source>
</evidence>
<dbReference type="PANTHER" id="PTHR43895:SF32">
    <property type="entry name" value="SERINE_THREONINE-PROTEIN KINASE CHK1"/>
    <property type="match status" value="1"/>
</dbReference>
<evidence type="ECO:0000259" key="10">
    <source>
        <dbReference type="PROSITE" id="PS50011"/>
    </source>
</evidence>
<reference evidence="12" key="1">
    <citation type="submission" date="2019-08" db="EMBL/GenBank/DDBJ databases">
        <title>Limnoglobus roseus gen. nov., sp. nov., a novel freshwater planctomycete with a giant genome from the family Gemmataceae.</title>
        <authorList>
            <person name="Kulichevskaya I.S."/>
            <person name="Naumoff D.G."/>
            <person name="Miroshnikov K."/>
            <person name="Ivanova A."/>
            <person name="Philippov D.A."/>
            <person name="Hakobyan A."/>
            <person name="Rijpstra I.C."/>
            <person name="Sinninghe Damste J.S."/>
            <person name="Liesack W."/>
            <person name="Dedysh S.N."/>
        </authorList>
    </citation>
    <scope>NUCLEOTIDE SEQUENCE [LARGE SCALE GENOMIC DNA]</scope>
    <source>
        <strain evidence="12">PX52</strain>
    </source>
</reference>
<dbReference type="CDD" id="cd14014">
    <property type="entry name" value="STKc_PknB_like"/>
    <property type="match status" value="1"/>
</dbReference>
<feature type="domain" description="Protein kinase" evidence="10">
    <location>
        <begin position="32"/>
        <end position="295"/>
    </location>
</feature>
<proteinExistence type="predicted"/>
<accession>A0A5C1ABP8</accession>
<dbReference type="SUPFAM" id="SSF56112">
    <property type="entry name" value="Protein kinase-like (PK-like)"/>
    <property type="match status" value="1"/>
</dbReference>
<sequence>MGFLSSLFGGGKKKQPGINTKGMKRADFAKRWDLRGRTGQGSMSKVFQAYDKTLGRTVCLKLMDKEKTRKFEARFTQVGLIKPPEGEICMALQHPNCVRSYEFGLTTKGEPYLVMEWIEGLGLNYLVETKSAQLNGKRIDYLGQLADSVQYLHDCKYLHRDLCPRNVMVDKEGVVKLIDFGLTIPYTPPFCQPGNRTGTLDILAPEIINRRRTDHRVDVFALGVTAFEVITGQLPWERSVSSEENLRRRMNLKPRNPKDLAPDLDDDVQDVLLKAIAKEPVDRYGSAKEFKEALLGVKNQGL</sequence>
<dbReference type="KEGG" id="lrs:PX52LOC_02137"/>
<dbReference type="GO" id="GO:0004674">
    <property type="term" value="F:protein serine/threonine kinase activity"/>
    <property type="evidence" value="ECO:0007669"/>
    <property type="project" value="UniProtKB-KW"/>
</dbReference>
<dbReference type="AlphaFoldDB" id="A0A5C1ABP8"/>
<keyword evidence="3" id="KW-0808">Transferase</keyword>
<evidence type="ECO:0000256" key="2">
    <source>
        <dbReference type="ARBA" id="ARBA00022527"/>
    </source>
</evidence>
<dbReference type="GO" id="GO:0005524">
    <property type="term" value="F:ATP binding"/>
    <property type="evidence" value="ECO:0007669"/>
    <property type="project" value="UniProtKB-KW"/>
</dbReference>
<dbReference type="PROSITE" id="PS00109">
    <property type="entry name" value="PROTEIN_KINASE_TYR"/>
    <property type="match status" value="1"/>
</dbReference>
<keyword evidence="2 11" id="KW-0723">Serine/threonine-protein kinase</keyword>
<evidence type="ECO:0000313" key="11">
    <source>
        <dbReference type="EMBL" id="QEL15222.1"/>
    </source>
</evidence>
<dbReference type="PROSITE" id="PS50011">
    <property type="entry name" value="PROTEIN_KINASE_DOM"/>
    <property type="match status" value="1"/>
</dbReference>
<dbReference type="RefSeq" id="WP_246173686.1">
    <property type="nucleotide sequence ID" value="NZ_CP042425.1"/>
</dbReference>
<name>A0A5C1ABP8_9BACT</name>
<evidence type="ECO:0000256" key="9">
    <source>
        <dbReference type="SAM" id="MobiDB-lite"/>
    </source>
</evidence>
<evidence type="ECO:0000313" key="12">
    <source>
        <dbReference type="Proteomes" id="UP000324974"/>
    </source>
</evidence>
<evidence type="ECO:0000256" key="8">
    <source>
        <dbReference type="ARBA" id="ARBA00048679"/>
    </source>
</evidence>
<dbReference type="PANTHER" id="PTHR43895">
    <property type="entry name" value="CALCIUM/CALMODULIN-DEPENDENT PROTEIN KINASE KINASE-RELATED"/>
    <property type="match status" value="1"/>
</dbReference>
<evidence type="ECO:0000256" key="3">
    <source>
        <dbReference type="ARBA" id="ARBA00022679"/>
    </source>
</evidence>
<dbReference type="EMBL" id="CP042425">
    <property type="protein sequence ID" value="QEL15222.1"/>
    <property type="molecule type" value="Genomic_DNA"/>
</dbReference>
<keyword evidence="12" id="KW-1185">Reference proteome</keyword>
<protein>
    <recommendedName>
        <fullName evidence="1">non-specific serine/threonine protein kinase</fullName>
        <ecNumber evidence="1">2.7.11.1</ecNumber>
    </recommendedName>
</protein>
<comment type="catalytic activity">
    <reaction evidence="7">
        <text>L-threonyl-[protein] + ATP = O-phospho-L-threonyl-[protein] + ADP + H(+)</text>
        <dbReference type="Rhea" id="RHEA:46608"/>
        <dbReference type="Rhea" id="RHEA-COMP:11060"/>
        <dbReference type="Rhea" id="RHEA-COMP:11605"/>
        <dbReference type="ChEBI" id="CHEBI:15378"/>
        <dbReference type="ChEBI" id="CHEBI:30013"/>
        <dbReference type="ChEBI" id="CHEBI:30616"/>
        <dbReference type="ChEBI" id="CHEBI:61977"/>
        <dbReference type="ChEBI" id="CHEBI:456216"/>
        <dbReference type="EC" id="2.7.11.1"/>
    </reaction>
</comment>
<dbReference type="InterPro" id="IPR008266">
    <property type="entry name" value="Tyr_kinase_AS"/>
</dbReference>
<organism evidence="11 12">
    <name type="scientific">Limnoglobus roseus</name>
    <dbReference type="NCBI Taxonomy" id="2598579"/>
    <lineage>
        <taxon>Bacteria</taxon>
        <taxon>Pseudomonadati</taxon>
        <taxon>Planctomycetota</taxon>
        <taxon>Planctomycetia</taxon>
        <taxon>Gemmatales</taxon>
        <taxon>Gemmataceae</taxon>
        <taxon>Limnoglobus</taxon>
    </lineage>
</organism>
<evidence type="ECO:0000256" key="5">
    <source>
        <dbReference type="ARBA" id="ARBA00022777"/>
    </source>
</evidence>
<keyword evidence="6" id="KW-0067">ATP-binding</keyword>
<feature type="region of interest" description="Disordered" evidence="9">
    <location>
        <begin position="1"/>
        <end position="20"/>
    </location>
</feature>
<evidence type="ECO:0000256" key="6">
    <source>
        <dbReference type="ARBA" id="ARBA00022840"/>
    </source>
</evidence>
<evidence type="ECO:0000256" key="7">
    <source>
        <dbReference type="ARBA" id="ARBA00047899"/>
    </source>
</evidence>
<dbReference type="Gene3D" id="1.10.510.10">
    <property type="entry name" value="Transferase(Phosphotransferase) domain 1"/>
    <property type="match status" value="1"/>
</dbReference>
<dbReference type="Gene3D" id="3.30.200.20">
    <property type="entry name" value="Phosphorylase Kinase, domain 1"/>
    <property type="match status" value="1"/>
</dbReference>
<dbReference type="InterPro" id="IPR011009">
    <property type="entry name" value="Kinase-like_dom_sf"/>
</dbReference>
<comment type="catalytic activity">
    <reaction evidence="8">
        <text>L-seryl-[protein] + ATP = O-phospho-L-seryl-[protein] + ADP + H(+)</text>
        <dbReference type="Rhea" id="RHEA:17989"/>
        <dbReference type="Rhea" id="RHEA-COMP:9863"/>
        <dbReference type="Rhea" id="RHEA-COMP:11604"/>
        <dbReference type="ChEBI" id="CHEBI:15378"/>
        <dbReference type="ChEBI" id="CHEBI:29999"/>
        <dbReference type="ChEBI" id="CHEBI:30616"/>
        <dbReference type="ChEBI" id="CHEBI:83421"/>
        <dbReference type="ChEBI" id="CHEBI:456216"/>
        <dbReference type="EC" id="2.7.11.1"/>
    </reaction>
</comment>
<dbReference type="GO" id="GO:0007165">
    <property type="term" value="P:signal transduction"/>
    <property type="evidence" value="ECO:0007669"/>
    <property type="project" value="TreeGrafter"/>
</dbReference>
<keyword evidence="5 11" id="KW-0418">Kinase</keyword>
<dbReference type="EC" id="2.7.11.1" evidence="1"/>
<dbReference type="Pfam" id="PF00069">
    <property type="entry name" value="Pkinase"/>
    <property type="match status" value="1"/>
</dbReference>
<evidence type="ECO:0000256" key="1">
    <source>
        <dbReference type="ARBA" id="ARBA00012513"/>
    </source>
</evidence>